<comment type="catalytic activity">
    <reaction evidence="7">
        <text>3-hydroxy-2-methylpropanoate + NAD(+) = 2-methyl-3-oxopropanoate + NADH + H(+)</text>
        <dbReference type="Rhea" id="RHEA:17681"/>
        <dbReference type="ChEBI" id="CHEBI:11805"/>
        <dbReference type="ChEBI" id="CHEBI:15378"/>
        <dbReference type="ChEBI" id="CHEBI:57540"/>
        <dbReference type="ChEBI" id="CHEBI:57700"/>
        <dbReference type="ChEBI" id="CHEBI:57945"/>
        <dbReference type="EC" id="1.1.1.31"/>
    </reaction>
</comment>
<dbReference type="UniPathway" id="UPA00362"/>
<dbReference type="InterPro" id="IPR008927">
    <property type="entry name" value="6-PGluconate_DH-like_C_sf"/>
</dbReference>
<dbReference type="EC" id="1.1.1.31" evidence="3"/>
<dbReference type="GO" id="GO:0005739">
    <property type="term" value="C:mitochondrion"/>
    <property type="evidence" value="ECO:0007669"/>
    <property type="project" value="TreeGrafter"/>
</dbReference>
<dbReference type="Pfam" id="PF14833">
    <property type="entry name" value="NAD_binding_11"/>
    <property type="match status" value="1"/>
</dbReference>
<evidence type="ECO:0000256" key="5">
    <source>
        <dbReference type="ARBA" id="ARBA00023002"/>
    </source>
</evidence>
<keyword evidence="4" id="KW-0101">Branched-chain amino acid catabolism</keyword>
<evidence type="ECO:0000313" key="12">
    <source>
        <dbReference type="Proteomes" id="UP000605846"/>
    </source>
</evidence>
<protein>
    <recommendedName>
        <fullName evidence="3">3-hydroxyisobutyrate dehydrogenase</fullName>
        <ecNumber evidence="3">1.1.1.31</ecNumber>
    </recommendedName>
</protein>
<evidence type="ECO:0000256" key="8">
    <source>
        <dbReference type="PIRSR" id="PIRSR000103-1"/>
    </source>
</evidence>
<feature type="active site" evidence="8">
    <location>
        <position position="157"/>
    </location>
</feature>
<dbReference type="SUPFAM" id="SSF48179">
    <property type="entry name" value="6-phosphogluconate dehydrogenase C-terminal domain-like"/>
    <property type="match status" value="1"/>
</dbReference>
<name>A0A8H7BHT6_9FUNG</name>
<dbReference type="InterPro" id="IPR006115">
    <property type="entry name" value="6PGDH_NADP-bd"/>
</dbReference>
<dbReference type="Gene3D" id="3.40.50.720">
    <property type="entry name" value="NAD(P)-binding Rossmann-like Domain"/>
    <property type="match status" value="1"/>
</dbReference>
<evidence type="ECO:0000259" key="9">
    <source>
        <dbReference type="Pfam" id="PF03446"/>
    </source>
</evidence>
<comment type="similarity">
    <text evidence="2">Belongs to the HIBADH-related family. 3-hydroxyisobutyrate dehydrogenase subfamily.</text>
</comment>
<comment type="pathway">
    <text evidence="1">Amino-acid degradation; L-valine degradation.</text>
</comment>
<dbReference type="GO" id="GO:0050661">
    <property type="term" value="F:NADP binding"/>
    <property type="evidence" value="ECO:0007669"/>
    <property type="project" value="InterPro"/>
</dbReference>
<dbReference type="InterPro" id="IPR036291">
    <property type="entry name" value="NAD(P)-bd_dom_sf"/>
</dbReference>
<evidence type="ECO:0000256" key="7">
    <source>
        <dbReference type="ARBA" id="ARBA00049197"/>
    </source>
</evidence>
<feature type="domain" description="6-phosphogluconate dehydrogenase NADP-binding" evidence="9">
    <location>
        <begin position="1"/>
        <end position="148"/>
    </location>
</feature>
<dbReference type="GO" id="GO:0006574">
    <property type="term" value="P:L-valine catabolic process"/>
    <property type="evidence" value="ECO:0007669"/>
    <property type="project" value="UniProtKB-UniPathway"/>
</dbReference>
<keyword evidence="5" id="KW-0560">Oxidoreductase</keyword>
<feature type="domain" description="3-hydroxyisobutyrate dehydrogenase-like NAD-binding" evidence="10">
    <location>
        <begin position="151"/>
        <end position="277"/>
    </location>
</feature>
<evidence type="ECO:0000256" key="4">
    <source>
        <dbReference type="ARBA" id="ARBA00022456"/>
    </source>
</evidence>
<dbReference type="InterPro" id="IPR013328">
    <property type="entry name" value="6PGD_dom2"/>
</dbReference>
<evidence type="ECO:0000313" key="11">
    <source>
        <dbReference type="EMBL" id="KAF7723935.1"/>
    </source>
</evidence>
<dbReference type="Gene3D" id="1.10.1040.10">
    <property type="entry name" value="N-(1-d-carboxylethyl)-l-norvaline Dehydrogenase, domain 2"/>
    <property type="match status" value="1"/>
</dbReference>
<dbReference type="EMBL" id="JABAYA010000135">
    <property type="protein sequence ID" value="KAF7723935.1"/>
    <property type="molecule type" value="Genomic_DNA"/>
</dbReference>
<evidence type="ECO:0000256" key="1">
    <source>
        <dbReference type="ARBA" id="ARBA00005109"/>
    </source>
</evidence>
<dbReference type="InterPro" id="IPR011548">
    <property type="entry name" value="HIBADH"/>
</dbReference>
<evidence type="ECO:0000256" key="6">
    <source>
        <dbReference type="ARBA" id="ARBA00023027"/>
    </source>
</evidence>
<dbReference type="OrthoDB" id="435038at2759"/>
<dbReference type="InterPro" id="IPR015815">
    <property type="entry name" value="HIBADH-related"/>
</dbReference>
<reference evidence="11" key="1">
    <citation type="submission" date="2020-01" db="EMBL/GenBank/DDBJ databases">
        <title>Genome Sequencing of Three Apophysomyces-Like Fungal Strains Confirms a Novel Fungal Genus in the Mucoromycota with divergent Burkholderia-like Endosymbiotic Bacteria.</title>
        <authorList>
            <person name="Stajich J.E."/>
            <person name="Macias A.M."/>
            <person name="Carter-House D."/>
            <person name="Lovett B."/>
            <person name="Kasson L.R."/>
            <person name="Berry K."/>
            <person name="Grigoriev I."/>
            <person name="Chang Y."/>
            <person name="Spatafora J."/>
            <person name="Kasson M.T."/>
        </authorList>
    </citation>
    <scope>NUCLEOTIDE SEQUENCE</scope>
    <source>
        <strain evidence="11">NRRL A-21654</strain>
    </source>
</reference>
<sequence length="290" mass="30235">MARNLSKQHTGPLYVYDVNAAAVEKFIEAVPQAVALTSAGDIAEKAATVITMLPEPAHVEGVYKSMLDAVDKDSLMIDSSTIGPETARRVAAEMARKNATAFDAPVSGGTIGANNGTLTFMVGGPSEAAFQKIKPTLSTMGKNVVYCGASGTGQVAKICNNMMLAISMIGVSEALLLGTRLGMDPALLAGIMNTSTGRCWASDTCNPHPGVCPNAPAGNGYQGGFANKLIAKDLRLAMKAASEVNNTPTLGAISAEVYNELAKTDYASLDFSSVYKYMDVEQPTKKKVAA</sequence>
<comment type="caution">
    <text evidence="11">The sequence shown here is derived from an EMBL/GenBank/DDBJ whole genome shotgun (WGS) entry which is preliminary data.</text>
</comment>
<dbReference type="Pfam" id="PF03446">
    <property type="entry name" value="NAD_binding_2"/>
    <property type="match status" value="1"/>
</dbReference>
<gene>
    <name evidence="11" type="ORF">EC973_001507</name>
</gene>
<dbReference type="Proteomes" id="UP000605846">
    <property type="component" value="Unassembled WGS sequence"/>
</dbReference>
<keyword evidence="6" id="KW-0520">NAD</keyword>
<dbReference type="PIRSF" id="PIRSF000103">
    <property type="entry name" value="HIBADH"/>
    <property type="match status" value="1"/>
</dbReference>
<accession>A0A8H7BHT6</accession>
<evidence type="ECO:0000259" key="10">
    <source>
        <dbReference type="Pfam" id="PF14833"/>
    </source>
</evidence>
<organism evidence="11 12">
    <name type="scientific">Apophysomyces ossiformis</name>
    <dbReference type="NCBI Taxonomy" id="679940"/>
    <lineage>
        <taxon>Eukaryota</taxon>
        <taxon>Fungi</taxon>
        <taxon>Fungi incertae sedis</taxon>
        <taxon>Mucoromycota</taxon>
        <taxon>Mucoromycotina</taxon>
        <taxon>Mucoromycetes</taxon>
        <taxon>Mucorales</taxon>
        <taxon>Mucorineae</taxon>
        <taxon>Mucoraceae</taxon>
        <taxon>Apophysomyces</taxon>
    </lineage>
</organism>
<keyword evidence="12" id="KW-1185">Reference proteome</keyword>
<dbReference type="PANTHER" id="PTHR22981">
    <property type="entry name" value="3-HYDROXYISOBUTYRATE DEHYDROGENASE-RELATED"/>
    <property type="match status" value="1"/>
</dbReference>
<dbReference type="GO" id="GO:0008442">
    <property type="term" value="F:3-hydroxyisobutyrate dehydrogenase activity"/>
    <property type="evidence" value="ECO:0007669"/>
    <property type="project" value="UniProtKB-EC"/>
</dbReference>
<dbReference type="AlphaFoldDB" id="A0A8H7BHT6"/>
<evidence type="ECO:0000256" key="2">
    <source>
        <dbReference type="ARBA" id="ARBA00006013"/>
    </source>
</evidence>
<dbReference type="FunFam" id="1.10.1040.10:FF:000006">
    <property type="entry name" value="3-hydroxyisobutyrate dehydrogenase"/>
    <property type="match status" value="1"/>
</dbReference>
<dbReference type="InterPro" id="IPR029154">
    <property type="entry name" value="HIBADH-like_NADP-bd"/>
</dbReference>
<proteinExistence type="inferred from homology"/>
<evidence type="ECO:0000256" key="3">
    <source>
        <dbReference type="ARBA" id="ARBA00012991"/>
    </source>
</evidence>
<dbReference type="GO" id="GO:0051287">
    <property type="term" value="F:NAD binding"/>
    <property type="evidence" value="ECO:0007669"/>
    <property type="project" value="InterPro"/>
</dbReference>
<dbReference type="SUPFAM" id="SSF51735">
    <property type="entry name" value="NAD(P)-binding Rossmann-fold domains"/>
    <property type="match status" value="1"/>
</dbReference>
<dbReference type="PANTHER" id="PTHR22981:SF7">
    <property type="entry name" value="3-HYDROXYISOBUTYRATE DEHYDROGENASE, MITOCHONDRIAL"/>
    <property type="match status" value="1"/>
</dbReference>
<dbReference type="NCBIfam" id="TIGR01692">
    <property type="entry name" value="HIBADH"/>
    <property type="match status" value="1"/>
</dbReference>